<evidence type="ECO:0000256" key="7">
    <source>
        <dbReference type="ARBA" id="ARBA00022989"/>
    </source>
</evidence>
<dbReference type="FunFam" id="3.80.10.10:FF:000111">
    <property type="entry name" value="LRR receptor-like serine/threonine-protein kinase ERECTA"/>
    <property type="match status" value="1"/>
</dbReference>
<evidence type="ECO:0000256" key="9">
    <source>
        <dbReference type="ARBA" id="ARBA00023170"/>
    </source>
</evidence>
<dbReference type="Gene3D" id="3.80.10.10">
    <property type="entry name" value="Ribonuclease Inhibitor"/>
    <property type="match status" value="1"/>
</dbReference>
<evidence type="ECO:0000256" key="1">
    <source>
        <dbReference type="ARBA" id="ARBA00004251"/>
    </source>
</evidence>
<dbReference type="InterPro" id="IPR025875">
    <property type="entry name" value="Leu-rich_rpt_4"/>
</dbReference>
<evidence type="ECO:0000256" key="3">
    <source>
        <dbReference type="ARBA" id="ARBA00022475"/>
    </source>
</evidence>
<sequence>MNGTFPTWLEDLTEIKVLILKSNQFFGPVGIFKADNPFMNLQIFDLSNNKFSGVLPTRILENFRSMMSRNKSEMGALYMGWYSDNAHYQDLISIVMKGQEIEFTRILTTLTTIDLSSNNFSGEIPEVIGNLVALRLLNLSHNRLSGHIPSTIGNLSSLETLDLSFNQIDGEIPWQLTNLTSLEVLNLSENHLVGRIPLGLQFNTFSNDSYQGNLGLCGFPLTKNCGEAYQVPSLQEEDSDNFSSEFTWKSVIVGYGCGIVLGVAVGTLMFLSGKPEQLVWFIEEEIRQCARFLCWKNQVYRQFKRPRQDVTRIGAQHTNRNQMHMRVMDVMEE</sequence>
<dbReference type="EMBL" id="JBJUIK010000004">
    <property type="protein sequence ID" value="KAL3530155.1"/>
    <property type="molecule type" value="Genomic_DNA"/>
</dbReference>
<comment type="subcellular location">
    <subcellularLocation>
        <location evidence="1">Cell membrane</location>
        <topology evidence="1">Single-pass type I membrane protein</topology>
    </subcellularLocation>
</comment>
<keyword evidence="13" id="KW-1185">Reference proteome</keyword>
<dbReference type="PROSITE" id="PS51450">
    <property type="entry name" value="LRR"/>
    <property type="match status" value="1"/>
</dbReference>
<dbReference type="SUPFAM" id="SSF52058">
    <property type="entry name" value="L domain-like"/>
    <property type="match status" value="1"/>
</dbReference>
<reference evidence="12 13" key="1">
    <citation type="submission" date="2024-11" db="EMBL/GenBank/DDBJ databases">
        <title>A near-complete genome assembly of Cinchona calisaya.</title>
        <authorList>
            <person name="Lian D.C."/>
            <person name="Zhao X.W."/>
            <person name="Wei L."/>
        </authorList>
    </citation>
    <scope>NUCLEOTIDE SEQUENCE [LARGE SCALE GENOMIC DNA]</scope>
    <source>
        <tissue evidence="12">Nenye</tissue>
    </source>
</reference>
<proteinExistence type="inferred from homology"/>
<name>A0ABD3AHG2_9GENT</name>
<protein>
    <submittedName>
        <fullName evidence="12">Uncharacterized protein</fullName>
    </submittedName>
</protein>
<keyword evidence="6" id="KW-0677">Repeat</keyword>
<gene>
    <name evidence="12" type="ORF">ACH5RR_009477</name>
</gene>
<keyword evidence="8 11" id="KW-0472">Membrane</keyword>
<feature type="transmembrane region" description="Helical" evidence="11">
    <location>
        <begin position="252"/>
        <end position="271"/>
    </location>
</feature>
<dbReference type="PANTHER" id="PTHR27004:SF428">
    <property type="entry name" value="OS01G0160600 PROTEIN"/>
    <property type="match status" value="1"/>
</dbReference>
<dbReference type="InterPro" id="IPR032675">
    <property type="entry name" value="LRR_dom_sf"/>
</dbReference>
<evidence type="ECO:0000313" key="13">
    <source>
        <dbReference type="Proteomes" id="UP001630127"/>
    </source>
</evidence>
<evidence type="ECO:0000256" key="4">
    <source>
        <dbReference type="ARBA" id="ARBA00022614"/>
    </source>
</evidence>
<dbReference type="Pfam" id="PF00560">
    <property type="entry name" value="LRR_1"/>
    <property type="match status" value="3"/>
</dbReference>
<comment type="caution">
    <text evidence="12">The sequence shown here is derived from an EMBL/GenBank/DDBJ whole genome shotgun (WGS) entry which is preliminary data.</text>
</comment>
<keyword evidence="7 11" id="KW-1133">Transmembrane helix</keyword>
<dbReference type="PRINTS" id="PR00019">
    <property type="entry name" value="LEURICHRPT"/>
</dbReference>
<keyword evidence="5 11" id="KW-0812">Transmembrane</keyword>
<evidence type="ECO:0000313" key="12">
    <source>
        <dbReference type="EMBL" id="KAL3530155.1"/>
    </source>
</evidence>
<evidence type="ECO:0000256" key="6">
    <source>
        <dbReference type="ARBA" id="ARBA00022737"/>
    </source>
</evidence>
<keyword evidence="4" id="KW-0433">Leucine-rich repeat</keyword>
<accession>A0ABD3AHG2</accession>
<dbReference type="Proteomes" id="UP001630127">
    <property type="component" value="Unassembled WGS sequence"/>
</dbReference>
<dbReference type="GO" id="GO:0005886">
    <property type="term" value="C:plasma membrane"/>
    <property type="evidence" value="ECO:0007669"/>
    <property type="project" value="UniProtKB-SubCell"/>
</dbReference>
<keyword evidence="10" id="KW-0325">Glycoprotein</keyword>
<dbReference type="PANTHER" id="PTHR27004">
    <property type="entry name" value="RECEPTOR-LIKE PROTEIN 12 ISOFORM X1"/>
    <property type="match status" value="1"/>
</dbReference>
<dbReference type="AlphaFoldDB" id="A0ABD3AHG2"/>
<dbReference type="Pfam" id="PF12799">
    <property type="entry name" value="LRR_4"/>
    <property type="match status" value="1"/>
</dbReference>
<keyword evidence="9" id="KW-0675">Receptor</keyword>
<evidence type="ECO:0000256" key="8">
    <source>
        <dbReference type="ARBA" id="ARBA00023136"/>
    </source>
</evidence>
<keyword evidence="3" id="KW-1003">Cell membrane</keyword>
<evidence type="ECO:0000256" key="11">
    <source>
        <dbReference type="SAM" id="Phobius"/>
    </source>
</evidence>
<evidence type="ECO:0000256" key="2">
    <source>
        <dbReference type="ARBA" id="ARBA00009592"/>
    </source>
</evidence>
<dbReference type="InterPro" id="IPR001611">
    <property type="entry name" value="Leu-rich_rpt"/>
</dbReference>
<comment type="similarity">
    <text evidence="2">Belongs to the RLP family.</text>
</comment>
<organism evidence="12 13">
    <name type="scientific">Cinchona calisaya</name>
    <dbReference type="NCBI Taxonomy" id="153742"/>
    <lineage>
        <taxon>Eukaryota</taxon>
        <taxon>Viridiplantae</taxon>
        <taxon>Streptophyta</taxon>
        <taxon>Embryophyta</taxon>
        <taxon>Tracheophyta</taxon>
        <taxon>Spermatophyta</taxon>
        <taxon>Magnoliopsida</taxon>
        <taxon>eudicotyledons</taxon>
        <taxon>Gunneridae</taxon>
        <taxon>Pentapetalae</taxon>
        <taxon>asterids</taxon>
        <taxon>lamiids</taxon>
        <taxon>Gentianales</taxon>
        <taxon>Rubiaceae</taxon>
        <taxon>Cinchonoideae</taxon>
        <taxon>Cinchoneae</taxon>
        <taxon>Cinchona</taxon>
    </lineage>
</organism>
<evidence type="ECO:0000256" key="10">
    <source>
        <dbReference type="ARBA" id="ARBA00023180"/>
    </source>
</evidence>
<evidence type="ECO:0000256" key="5">
    <source>
        <dbReference type="ARBA" id="ARBA00022692"/>
    </source>
</evidence>